<reference evidence="1" key="1">
    <citation type="journal article" date="2020" name="Mol. Plant Microbe Interact.">
        <title>Genome Sequence of the Biocontrol Agent Coniothyrium minitans strain Conio (IMI 134523).</title>
        <authorList>
            <person name="Patel D."/>
            <person name="Shittu T.A."/>
            <person name="Baroncelli R."/>
            <person name="Muthumeenakshi S."/>
            <person name="Osborne T.H."/>
            <person name="Janganan T.K."/>
            <person name="Sreenivasaprasad S."/>
        </authorList>
    </citation>
    <scope>NUCLEOTIDE SEQUENCE</scope>
    <source>
        <strain evidence="1">Conio</strain>
    </source>
</reference>
<evidence type="ECO:0000313" key="1">
    <source>
        <dbReference type="EMBL" id="KAF9740661.1"/>
    </source>
</evidence>
<protein>
    <submittedName>
        <fullName evidence="1">Uncharacterized protein</fullName>
    </submittedName>
</protein>
<comment type="caution">
    <text evidence="1">The sequence shown here is derived from an EMBL/GenBank/DDBJ whole genome shotgun (WGS) entry which is preliminary data.</text>
</comment>
<dbReference type="AlphaFoldDB" id="A0A9P6GRR9"/>
<dbReference type="Proteomes" id="UP000756921">
    <property type="component" value="Unassembled WGS sequence"/>
</dbReference>
<name>A0A9P6GRR9_9PLEO</name>
<dbReference type="EMBL" id="WJXW01000001">
    <property type="protein sequence ID" value="KAF9740661.1"/>
    <property type="molecule type" value="Genomic_DNA"/>
</dbReference>
<proteinExistence type="predicted"/>
<organism evidence="1 2">
    <name type="scientific">Paraphaeosphaeria minitans</name>
    <dbReference type="NCBI Taxonomy" id="565426"/>
    <lineage>
        <taxon>Eukaryota</taxon>
        <taxon>Fungi</taxon>
        <taxon>Dikarya</taxon>
        <taxon>Ascomycota</taxon>
        <taxon>Pezizomycotina</taxon>
        <taxon>Dothideomycetes</taxon>
        <taxon>Pleosporomycetidae</taxon>
        <taxon>Pleosporales</taxon>
        <taxon>Massarineae</taxon>
        <taxon>Didymosphaeriaceae</taxon>
        <taxon>Paraphaeosphaeria</taxon>
    </lineage>
</organism>
<keyword evidence="2" id="KW-1185">Reference proteome</keyword>
<gene>
    <name evidence="1" type="ORF">PMIN01_00200</name>
</gene>
<accession>A0A9P6GRR9</accession>
<sequence length="118" mass="12777">MSCHNGRPESSRTNDGIYSRRKCSRSVGATVPTVGRRDLRFGSQAQGLGERASARWHLRFAAPPGLPLATRINAGNLGWMGDCRFAARLNQDCDEAEVAQTRVLDPPAVKSLVRADAA</sequence>
<evidence type="ECO:0000313" key="2">
    <source>
        <dbReference type="Proteomes" id="UP000756921"/>
    </source>
</evidence>